<dbReference type="AlphaFoldDB" id="A0AB38U5T2"/>
<dbReference type="RefSeq" id="WP_260531907.1">
    <property type="nucleotide sequence ID" value="NZ_CP104216.1"/>
</dbReference>
<organism evidence="1 2">
    <name type="scientific">Burkholderia gladioli</name>
    <name type="common">Pseudomonas marginata</name>
    <name type="synonym">Phytomonas marginata</name>
    <dbReference type="NCBI Taxonomy" id="28095"/>
    <lineage>
        <taxon>Bacteria</taxon>
        <taxon>Pseudomonadati</taxon>
        <taxon>Pseudomonadota</taxon>
        <taxon>Betaproteobacteria</taxon>
        <taxon>Burkholderiales</taxon>
        <taxon>Burkholderiaceae</taxon>
        <taxon>Burkholderia</taxon>
    </lineage>
</organism>
<proteinExistence type="predicted"/>
<evidence type="ECO:0000313" key="1">
    <source>
        <dbReference type="EMBL" id="UWX75332.1"/>
    </source>
</evidence>
<accession>A0AB38U5T2</accession>
<evidence type="ECO:0000313" key="2">
    <source>
        <dbReference type="Proteomes" id="UP001059745"/>
    </source>
</evidence>
<name>A0AB38U5T2_BURGA</name>
<keyword evidence="1" id="KW-0614">Plasmid</keyword>
<dbReference type="EMBL" id="CP104216">
    <property type="protein sequence ID" value="UWX75332.1"/>
    <property type="molecule type" value="Genomic_DNA"/>
</dbReference>
<protein>
    <submittedName>
        <fullName evidence="1">Uncharacterized protein</fullName>
    </submittedName>
</protein>
<geneLocation type="plasmid" evidence="1 2">
    <name>unnamed1</name>
</geneLocation>
<gene>
    <name evidence="1" type="ORF">NYZ96_35205</name>
</gene>
<sequence length="697" mass="74048">MTNNTTADLDRDIAHLIDSSENGIARVPRETLVRLRALLTSPRAAGLPEGWKLVPIEPTQKMLDCWWDGLQKGAAFVNCTPRGVYGAMLDAAPAAPVAEVKPLAEGEIAITHPVATAENSGTILYGLLHSFVEIAAGFPSAKIDPQLADQVRVYLPAQAVAANGAACQGKNCGATDGVSHSPECVAEHEAAVTGAVAADGEAADDLLQLDVLLANLHAAVWHAGAGDDGPVDYDMAGKDEAKAIQAHVRAMFNACAAVPLATVDERETFIEILRDEQQHIAADRDMCDPDDELPRWDALQRVIDHLKRAAVSPATANTTWTAPKQHCQNGGDVCLAGNRDGVCCPEDSCDIDDGTRKNPATADERAAFEAAYAVKWNAAYGNKTSHTAADVAALREGDSYGEDRTYLNAMWEGWQARTSQAAAPQANAADARAALRWTAGTLQEIVSGRWKGAKESDKVSIGAVTKTVAQVLDMADAALGVASQAAAPAEAREPVGWFDKSLNQIRWRDGLVNADFADRQPFYTYPVGATAEAREPHYIAKLDFGEGLVVVQECTLDDAPSIAIYGSLRQGTPGDSAKAEPSPTDPEIARRSVFLTFLDSAHRDRVADALVGAPADAGEAVAPSADLIARCIELRELSDHGESDQLALRALADTYRRDIHSVDRRAMAVSHTHREAVQYVLDAARAQGAQGGKGGEA</sequence>
<reference evidence="1" key="1">
    <citation type="submission" date="2022-09" db="EMBL/GenBank/DDBJ databases">
        <title>Genomic of Burkholderia gladioli.</title>
        <authorList>
            <person name="Wu H."/>
        </authorList>
    </citation>
    <scope>NUCLEOTIDE SEQUENCE</scope>
    <source>
        <strain evidence="1">ZN-S4</strain>
        <plasmid evidence="1">unnamed1</plasmid>
    </source>
</reference>
<dbReference type="Proteomes" id="UP001059745">
    <property type="component" value="Plasmid unnamed1"/>
</dbReference>